<evidence type="ECO:0000256" key="3">
    <source>
        <dbReference type="ARBA" id="ARBA00023163"/>
    </source>
</evidence>
<feature type="domain" description="HTH tetR-type" evidence="5">
    <location>
        <begin position="3"/>
        <end position="63"/>
    </location>
</feature>
<dbReference type="Proteomes" id="UP000664601">
    <property type="component" value="Unassembled WGS sequence"/>
</dbReference>
<evidence type="ECO:0000313" key="6">
    <source>
        <dbReference type="EMBL" id="MBO1304598.1"/>
    </source>
</evidence>
<evidence type="ECO:0000256" key="4">
    <source>
        <dbReference type="PROSITE-ProRule" id="PRU00335"/>
    </source>
</evidence>
<accession>A0ABS3L4Q0</accession>
<keyword evidence="1" id="KW-0805">Transcription regulation</keyword>
<evidence type="ECO:0000256" key="2">
    <source>
        <dbReference type="ARBA" id="ARBA00023125"/>
    </source>
</evidence>
<dbReference type="InterPro" id="IPR001647">
    <property type="entry name" value="HTH_TetR"/>
</dbReference>
<keyword evidence="2 4" id="KW-0238">DNA-binding</keyword>
<dbReference type="PRINTS" id="PR00455">
    <property type="entry name" value="HTHTETR"/>
</dbReference>
<protein>
    <submittedName>
        <fullName evidence="6">TetR/AcrR family transcriptional regulator</fullName>
    </submittedName>
</protein>
<dbReference type="Pfam" id="PF00440">
    <property type="entry name" value="TetR_N"/>
    <property type="match status" value="1"/>
</dbReference>
<sequence>MFLHTSDKILEESLTLFSIHGFQGVSVEMIANAVGINAGSIYNHYDNKQSILDAIFVMMKERYLEREHYLKIPKNPEQVDDFFRHINLSHLDLISEELFLFYLEDEIEVRFRHLLIIEQFQNPQIAQLLYQRYYAEPIAFQTKLFQTMMDSGLIKEGNAKTAALHFYAPMMLLLTSYERGSITKEEAFNEIREHVQQFRELYSKE</sequence>
<dbReference type="PROSITE" id="PS50977">
    <property type="entry name" value="HTH_TETR_2"/>
    <property type="match status" value="1"/>
</dbReference>
<comment type="caution">
    <text evidence="6">The sequence shown here is derived from an EMBL/GenBank/DDBJ whole genome shotgun (WGS) entry which is preliminary data.</text>
</comment>
<dbReference type="PANTHER" id="PTHR30055">
    <property type="entry name" value="HTH-TYPE TRANSCRIPTIONAL REGULATOR RUTR"/>
    <property type="match status" value="1"/>
</dbReference>
<evidence type="ECO:0000256" key="1">
    <source>
        <dbReference type="ARBA" id="ARBA00023015"/>
    </source>
</evidence>
<keyword evidence="3" id="KW-0804">Transcription</keyword>
<feature type="DNA-binding region" description="H-T-H motif" evidence="4">
    <location>
        <begin position="26"/>
        <end position="45"/>
    </location>
</feature>
<gene>
    <name evidence="6" type="ORF">JZO70_00375</name>
</gene>
<dbReference type="SUPFAM" id="SSF46689">
    <property type="entry name" value="Homeodomain-like"/>
    <property type="match status" value="1"/>
</dbReference>
<proteinExistence type="predicted"/>
<evidence type="ECO:0000259" key="5">
    <source>
        <dbReference type="PROSITE" id="PS50977"/>
    </source>
</evidence>
<dbReference type="RefSeq" id="WP_207671570.1">
    <property type="nucleotide sequence ID" value="NZ_JAFREM010000001.1"/>
</dbReference>
<dbReference type="InterPro" id="IPR050109">
    <property type="entry name" value="HTH-type_TetR-like_transc_reg"/>
</dbReference>
<evidence type="ECO:0000313" key="7">
    <source>
        <dbReference type="Proteomes" id="UP000664601"/>
    </source>
</evidence>
<organism evidence="6 7">
    <name type="scientific">Candidatus Enterococcus moelleringii</name>
    <dbReference type="NCBI Taxonomy" id="2815325"/>
    <lineage>
        <taxon>Bacteria</taxon>
        <taxon>Bacillati</taxon>
        <taxon>Bacillota</taxon>
        <taxon>Bacilli</taxon>
        <taxon>Lactobacillales</taxon>
        <taxon>Enterococcaceae</taxon>
        <taxon>Enterococcus</taxon>
    </lineage>
</organism>
<dbReference type="PANTHER" id="PTHR30055:SF234">
    <property type="entry name" value="HTH-TYPE TRANSCRIPTIONAL REGULATOR BETI"/>
    <property type="match status" value="1"/>
</dbReference>
<reference evidence="6 7" key="1">
    <citation type="submission" date="2021-03" db="EMBL/GenBank/DDBJ databases">
        <title>Enterococcal diversity collection.</title>
        <authorList>
            <person name="Gilmore M.S."/>
            <person name="Schwartzman J."/>
            <person name="Van Tyne D."/>
            <person name="Martin M."/>
            <person name="Earl A.M."/>
            <person name="Manson A.L."/>
            <person name="Straub T."/>
            <person name="Salamzade R."/>
            <person name="Saavedra J."/>
            <person name="Lebreton F."/>
            <person name="Prichula J."/>
            <person name="Schaufler K."/>
            <person name="Gaca A."/>
            <person name="Sgardioli B."/>
            <person name="Wagenaar J."/>
            <person name="Strong T."/>
        </authorList>
    </citation>
    <scope>NUCLEOTIDE SEQUENCE [LARGE SCALE GENOMIC DNA]</scope>
    <source>
        <strain evidence="6 7">669A</strain>
    </source>
</reference>
<dbReference type="EMBL" id="JAFREM010000001">
    <property type="protein sequence ID" value="MBO1304598.1"/>
    <property type="molecule type" value="Genomic_DNA"/>
</dbReference>
<dbReference type="InterPro" id="IPR009057">
    <property type="entry name" value="Homeodomain-like_sf"/>
</dbReference>
<dbReference type="Gene3D" id="1.10.357.10">
    <property type="entry name" value="Tetracycline Repressor, domain 2"/>
    <property type="match status" value="1"/>
</dbReference>
<keyword evidence="7" id="KW-1185">Reference proteome</keyword>
<name>A0ABS3L4Q0_9ENTE</name>